<evidence type="ECO:0000259" key="1">
    <source>
        <dbReference type="Pfam" id="PF01370"/>
    </source>
</evidence>
<dbReference type="InterPro" id="IPR001509">
    <property type="entry name" value="Epimerase_deHydtase"/>
</dbReference>
<dbReference type="PANTHER" id="PTHR48079">
    <property type="entry name" value="PROTEIN YEEZ"/>
    <property type="match status" value="1"/>
</dbReference>
<organism evidence="2 3">
    <name type="scientific">Brooklawnia cerclae</name>
    <dbReference type="NCBI Taxonomy" id="349934"/>
    <lineage>
        <taxon>Bacteria</taxon>
        <taxon>Bacillati</taxon>
        <taxon>Actinomycetota</taxon>
        <taxon>Actinomycetes</taxon>
        <taxon>Propionibacteriales</taxon>
        <taxon>Propionibacteriaceae</taxon>
        <taxon>Brooklawnia</taxon>
    </lineage>
</organism>
<keyword evidence="3" id="KW-1185">Reference proteome</keyword>
<proteinExistence type="predicted"/>
<accession>A0ABX0SLL0</accession>
<evidence type="ECO:0000313" key="3">
    <source>
        <dbReference type="Proteomes" id="UP000749311"/>
    </source>
</evidence>
<dbReference type="PANTHER" id="PTHR48079:SF6">
    <property type="entry name" value="NAD(P)-BINDING DOMAIN-CONTAINING PROTEIN-RELATED"/>
    <property type="match status" value="1"/>
</dbReference>
<keyword evidence="2" id="KW-0560">Oxidoreductase</keyword>
<gene>
    <name evidence="2" type="ORF">FB473_002900</name>
</gene>
<dbReference type="Pfam" id="PF01370">
    <property type="entry name" value="Epimerase"/>
    <property type="match status" value="1"/>
</dbReference>
<comment type="caution">
    <text evidence="2">The sequence shown here is derived from an EMBL/GenBank/DDBJ whole genome shotgun (WGS) entry which is preliminary data.</text>
</comment>
<dbReference type="Gene3D" id="3.40.50.720">
    <property type="entry name" value="NAD(P)-binding Rossmann-like Domain"/>
    <property type="match status" value="1"/>
</dbReference>
<feature type="domain" description="NAD-dependent epimerase/dehydratase" evidence="1">
    <location>
        <begin position="12"/>
        <end position="242"/>
    </location>
</feature>
<evidence type="ECO:0000313" key="2">
    <source>
        <dbReference type="EMBL" id="NIH58208.1"/>
    </source>
</evidence>
<name>A0ABX0SLL0_9ACTN</name>
<dbReference type="InterPro" id="IPR036291">
    <property type="entry name" value="NAD(P)-bd_dom_sf"/>
</dbReference>
<dbReference type="GO" id="GO:0045552">
    <property type="term" value="F:dihydroflavanol 4-reductase activity"/>
    <property type="evidence" value="ECO:0007669"/>
    <property type="project" value="UniProtKB-EC"/>
</dbReference>
<dbReference type="EC" id="1.1.1.219" evidence="2"/>
<protein>
    <submittedName>
        <fullName evidence="2">Dihydroflavonol-4-reductase</fullName>
        <ecNumber evidence="2">1.1.1.219</ecNumber>
    </submittedName>
</protein>
<dbReference type="EMBL" id="JAAMOZ010000002">
    <property type="protein sequence ID" value="NIH58208.1"/>
    <property type="molecule type" value="Genomic_DNA"/>
</dbReference>
<dbReference type="Proteomes" id="UP000749311">
    <property type="component" value="Unassembled WGS sequence"/>
</dbReference>
<dbReference type="InterPro" id="IPR051783">
    <property type="entry name" value="NAD(P)-dependent_oxidoreduct"/>
</dbReference>
<dbReference type="RefSeq" id="WP_167170118.1">
    <property type="nucleotide sequence ID" value="NZ_BAAAOO010000009.1"/>
</dbReference>
<dbReference type="SUPFAM" id="SSF51735">
    <property type="entry name" value="NAD(P)-binding Rossmann-fold domains"/>
    <property type="match status" value="1"/>
</dbReference>
<sequence length="344" mass="37302">MTPTGNDDTIYLITGVAGNLGSSVATKLVAEGRRVRGLVLAGDPAVLSVSPRVDLQVGDVTDRDSLERFFDVGDSREIVVIHCAAIVTVNAGFSQKVHDVNVDGTRNVVDACVAHHVRKLVYVSSTGAIPEAPDGTPIAEVDSFDPEAVVGYYGWTKAKASGLVLDAVRERDLDASIVFPTGICGPDDYAFGPVSSFILDYCEGKLRAGVEGSFNAVDVRDLADAVIAACDWGGKGEGYILGNERVTMREMFHLLSELTGTPEVTRIVPAWAGRALGRMSDWMQRIFHRSARMTSFAVYNLTRNNIFDSSKARRDLGFRTRPFAETLSDTIRWLQREGRIAVTA</sequence>
<reference evidence="2 3" key="1">
    <citation type="submission" date="2020-02" db="EMBL/GenBank/DDBJ databases">
        <title>Sequencing the genomes of 1000 actinobacteria strains.</title>
        <authorList>
            <person name="Klenk H.-P."/>
        </authorList>
    </citation>
    <scope>NUCLEOTIDE SEQUENCE [LARGE SCALE GENOMIC DNA]</scope>
    <source>
        <strain evidence="2 3">DSM 19609</strain>
    </source>
</reference>